<dbReference type="InterPro" id="IPR018062">
    <property type="entry name" value="HTH_AraC-typ_CS"/>
</dbReference>
<dbReference type="Gene3D" id="1.10.10.60">
    <property type="entry name" value="Homeodomain-like"/>
    <property type="match status" value="1"/>
</dbReference>
<dbReference type="SUPFAM" id="SSF46689">
    <property type="entry name" value="Homeodomain-like"/>
    <property type="match status" value="1"/>
</dbReference>
<sequence length="349" mass="38976">MKVGLLQNLRLPKHSIQFMCDVLIEHGIDPDPLLKEAGLQLSLLSDPWGTLDGIQELTFLRAFCRSTAHIEGVAFVTGLRYSLISYGPIGLATLVSENVTAGLRVFTQMQGLGYALLAYDITEDDEGFATGFVADDQYVPPDLLDFVHERLLGSGPTFFRDLRQENLPIRLIECPLDRPKGWMNLEARWQTEIVYRAPRSCIHFHPGTGALKLPLANALLAVNYRVLCENMLETGPKHTGTANSVYQVLMQVRGVFPNAPEVAETLHLSERSLHRKLASQSMSYRQIIDSVRLRRARELLDTSELPLAEVADRLGFSETASLSRFFRRVSGDSPSAYRKTSKGLFASSR</sequence>
<dbReference type="GO" id="GO:0005829">
    <property type="term" value="C:cytosol"/>
    <property type="evidence" value="ECO:0007669"/>
    <property type="project" value="TreeGrafter"/>
</dbReference>
<dbReference type="AlphaFoldDB" id="A0A1G7TFP5"/>
<dbReference type="Proteomes" id="UP000182284">
    <property type="component" value="Unassembled WGS sequence"/>
</dbReference>
<accession>A0A1G7TFP5</accession>
<reference evidence="5 6" key="1">
    <citation type="submission" date="2016-10" db="EMBL/GenBank/DDBJ databases">
        <authorList>
            <person name="de Groot N.N."/>
        </authorList>
    </citation>
    <scope>NUCLEOTIDE SEQUENCE [LARGE SCALE GENOMIC DNA]</scope>
    <source>
        <strain evidence="5 6">DSM 27375</strain>
    </source>
</reference>
<feature type="domain" description="HTH araC/xylS-type" evidence="4">
    <location>
        <begin position="261"/>
        <end position="340"/>
    </location>
</feature>
<evidence type="ECO:0000256" key="1">
    <source>
        <dbReference type="ARBA" id="ARBA00023015"/>
    </source>
</evidence>
<dbReference type="SMART" id="SM00342">
    <property type="entry name" value="HTH_ARAC"/>
    <property type="match status" value="1"/>
</dbReference>
<evidence type="ECO:0000256" key="2">
    <source>
        <dbReference type="ARBA" id="ARBA00023125"/>
    </source>
</evidence>
<dbReference type="Pfam" id="PF12833">
    <property type="entry name" value="HTH_18"/>
    <property type="match status" value="1"/>
</dbReference>
<dbReference type="InterPro" id="IPR009057">
    <property type="entry name" value="Homeodomain-like_sf"/>
</dbReference>
<organism evidence="5 6">
    <name type="scientific">Celeribacter baekdonensis</name>
    <dbReference type="NCBI Taxonomy" id="875171"/>
    <lineage>
        <taxon>Bacteria</taxon>
        <taxon>Pseudomonadati</taxon>
        <taxon>Pseudomonadota</taxon>
        <taxon>Alphaproteobacteria</taxon>
        <taxon>Rhodobacterales</taxon>
        <taxon>Roseobacteraceae</taxon>
        <taxon>Celeribacter</taxon>
    </lineage>
</organism>
<protein>
    <submittedName>
        <fullName evidence="5">Transcriptional regulator, AraC family</fullName>
    </submittedName>
</protein>
<dbReference type="Pfam" id="PF12625">
    <property type="entry name" value="Arabinose_bd"/>
    <property type="match status" value="1"/>
</dbReference>
<proteinExistence type="predicted"/>
<dbReference type="EMBL" id="FNBL01000017">
    <property type="protein sequence ID" value="SDG33489.1"/>
    <property type="molecule type" value="Genomic_DNA"/>
</dbReference>
<gene>
    <name evidence="5" type="ORF">SAMN04488117_11720</name>
</gene>
<evidence type="ECO:0000259" key="4">
    <source>
        <dbReference type="PROSITE" id="PS01124"/>
    </source>
</evidence>
<evidence type="ECO:0000313" key="6">
    <source>
        <dbReference type="Proteomes" id="UP000182284"/>
    </source>
</evidence>
<dbReference type="PROSITE" id="PS01124">
    <property type="entry name" value="HTH_ARAC_FAMILY_2"/>
    <property type="match status" value="1"/>
</dbReference>
<dbReference type="InterPro" id="IPR032687">
    <property type="entry name" value="AraC-type_N"/>
</dbReference>
<dbReference type="InterPro" id="IPR018060">
    <property type="entry name" value="HTH_AraC"/>
</dbReference>
<dbReference type="OrthoDB" id="9816011at2"/>
<evidence type="ECO:0000313" key="5">
    <source>
        <dbReference type="EMBL" id="SDG33489.1"/>
    </source>
</evidence>
<keyword evidence="2" id="KW-0238">DNA-binding</keyword>
<dbReference type="PANTHER" id="PTHR47894">
    <property type="entry name" value="HTH-TYPE TRANSCRIPTIONAL REGULATOR GADX"/>
    <property type="match status" value="1"/>
</dbReference>
<dbReference type="PROSITE" id="PS00041">
    <property type="entry name" value="HTH_ARAC_FAMILY_1"/>
    <property type="match status" value="1"/>
</dbReference>
<keyword evidence="3" id="KW-0804">Transcription</keyword>
<dbReference type="PANTHER" id="PTHR47894:SF1">
    <property type="entry name" value="HTH-TYPE TRANSCRIPTIONAL REGULATOR VQSM"/>
    <property type="match status" value="1"/>
</dbReference>
<dbReference type="GO" id="GO:0000976">
    <property type="term" value="F:transcription cis-regulatory region binding"/>
    <property type="evidence" value="ECO:0007669"/>
    <property type="project" value="TreeGrafter"/>
</dbReference>
<dbReference type="RefSeq" id="WP_064223623.1">
    <property type="nucleotide sequence ID" value="NZ_FNBL01000017.1"/>
</dbReference>
<keyword evidence="1" id="KW-0805">Transcription regulation</keyword>
<name>A0A1G7TFP5_9RHOB</name>
<evidence type="ECO:0000256" key="3">
    <source>
        <dbReference type="ARBA" id="ARBA00023163"/>
    </source>
</evidence>
<dbReference type="GO" id="GO:0003700">
    <property type="term" value="F:DNA-binding transcription factor activity"/>
    <property type="evidence" value="ECO:0007669"/>
    <property type="project" value="InterPro"/>
</dbReference>